<protein>
    <recommendedName>
        <fullName evidence="5">DUF2089 domain-containing protein</fullName>
    </recommendedName>
</protein>
<name>A0A2K8N508_9BACL</name>
<reference evidence="4" key="1">
    <citation type="submission" date="2017-11" db="EMBL/GenBank/DDBJ databases">
        <title>Complete Genome Sequence of Kyrpidia sp. Strain EA-1, a thermophilic, hydrogen-oxidizing Bacterium, isolated from the Azores.</title>
        <authorList>
            <person name="Reiner J.E."/>
            <person name="Lapp C.J."/>
            <person name="Bunk B."/>
            <person name="Gescher J."/>
        </authorList>
    </citation>
    <scope>NUCLEOTIDE SEQUENCE [LARGE SCALE GENOMIC DNA]</scope>
    <source>
        <strain evidence="4">EA-1</strain>
    </source>
</reference>
<evidence type="ECO:0000259" key="1">
    <source>
        <dbReference type="Pfam" id="PF09862"/>
    </source>
</evidence>
<keyword evidence="4" id="KW-1185">Reference proteome</keyword>
<dbReference type="AlphaFoldDB" id="A0A2K8N508"/>
<evidence type="ECO:0000313" key="3">
    <source>
        <dbReference type="EMBL" id="ATY83640.1"/>
    </source>
</evidence>
<evidence type="ECO:0000313" key="4">
    <source>
        <dbReference type="Proteomes" id="UP000231932"/>
    </source>
</evidence>
<dbReference type="Pfam" id="PF09862">
    <property type="entry name" value="DUF2089"/>
    <property type="match status" value="1"/>
</dbReference>
<dbReference type="InterPro" id="IPR018658">
    <property type="entry name" value="DUF2089"/>
</dbReference>
<dbReference type="Pfam" id="PF22747">
    <property type="entry name" value="Zn_ribbon_DUF2089"/>
    <property type="match status" value="1"/>
</dbReference>
<dbReference type="KEGG" id="kyr:CVV65_00470"/>
<dbReference type="RefSeq" id="WP_100666501.1">
    <property type="nucleotide sequence ID" value="NZ_CP024955.1"/>
</dbReference>
<dbReference type="InterPro" id="IPR053957">
    <property type="entry name" value="DUF2089_Zn_ribbon"/>
</dbReference>
<evidence type="ECO:0008006" key="5">
    <source>
        <dbReference type="Google" id="ProtNLM"/>
    </source>
</evidence>
<feature type="domain" description="DUF2089" evidence="1">
    <location>
        <begin position="41"/>
        <end position="87"/>
    </location>
</feature>
<proteinExistence type="predicted"/>
<gene>
    <name evidence="3" type="ORF">CVV65_00470</name>
</gene>
<feature type="domain" description="DUF2089" evidence="2">
    <location>
        <begin position="8"/>
        <end position="35"/>
    </location>
</feature>
<evidence type="ECO:0000259" key="2">
    <source>
        <dbReference type="Pfam" id="PF22747"/>
    </source>
</evidence>
<dbReference type="Proteomes" id="UP000231932">
    <property type="component" value="Chromosome"/>
</dbReference>
<accession>A0A2K8N508</accession>
<organism evidence="3 4">
    <name type="scientific">Kyrpidia spormannii</name>
    <dbReference type="NCBI Taxonomy" id="2055160"/>
    <lineage>
        <taxon>Bacteria</taxon>
        <taxon>Bacillati</taxon>
        <taxon>Bacillota</taxon>
        <taxon>Bacilli</taxon>
        <taxon>Bacillales</taxon>
        <taxon>Alicyclobacillaceae</taxon>
        <taxon>Kyrpidia</taxon>
    </lineage>
</organism>
<dbReference type="EMBL" id="CP024955">
    <property type="protein sequence ID" value="ATY83640.1"/>
    <property type="molecule type" value="Genomic_DNA"/>
</dbReference>
<sequence length="133" mass="14558">MSGWVSQCPACFGELTVAELECERCGTVIRGHFSPGPWMRLKPDQWDFVLRFLKVRGNLREMERELGVSYPTIRARLEQILRVLGLEEGEAAGTGGSVGEAASVLQALEAGELSVDEAIQELENISKGRGTHA</sequence>
<dbReference type="OrthoDB" id="9797643at2"/>